<dbReference type="STRING" id="500485.B6HMY8"/>
<keyword evidence="7 19" id="KW-0288">FMN</keyword>
<gene>
    <name evidence="22" type="ORF">Pc21g17810</name>
    <name evidence="22" type="ORF">PCH_Pc21g17810</name>
</gene>
<evidence type="ECO:0000256" key="12">
    <source>
        <dbReference type="ARBA" id="ARBA00024042"/>
    </source>
</evidence>
<dbReference type="OrthoDB" id="1925334at2759"/>
<dbReference type="CDD" id="cd02922">
    <property type="entry name" value="FCB2_FMN"/>
    <property type="match status" value="1"/>
</dbReference>
<evidence type="ECO:0000256" key="2">
    <source>
        <dbReference type="ARBA" id="ARBA00001970"/>
    </source>
</evidence>
<dbReference type="InterPro" id="IPR000262">
    <property type="entry name" value="FMN-dep_DH"/>
</dbReference>
<evidence type="ECO:0000256" key="8">
    <source>
        <dbReference type="ARBA" id="ARBA00022723"/>
    </source>
</evidence>
<dbReference type="GO" id="GO:0005758">
    <property type="term" value="C:mitochondrial intermembrane space"/>
    <property type="evidence" value="ECO:0007669"/>
    <property type="project" value="UniProtKB-SubCell"/>
</dbReference>
<dbReference type="GO" id="GO:0046872">
    <property type="term" value="F:metal ion binding"/>
    <property type="evidence" value="ECO:0007669"/>
    <property type="project" value="UniProtKB-KW"/>
</dbReference>
<dbReference type="Proteomes" id="UP000000724">
    <property type="component" value="Contig Pc00c21"/>
</dbReference>
<dbReference type="InterPro" id="IPR037458">
    <property type="entry name" value="L-MDH/L-LDH_FMN-bd"/>
</dbReference>
<dbReference type="EC" id="1.1.2.3" evidence="16"/>
<dbReference type="EMBL" id="AM920436">
    <property type="protein sequence ID" value="CAP96678.1"/>
    <property type="molecule type" value="Genomic_DNA"/>
</dbReference>
<comment type="cofactor">
    <cofactor evidence="1">
        <name>FMN</name>
        <dbReference type="ChEBI" id="CHEBI:58210"/>
    </cofactor>
</comment>
<comment type="similarity">
    <text evidence="15">In the N-terminal section; belongs to the cytochrome b5 family.</text>
</comment>
<feature type="domain" description="FMN hydroxy acid dehydrogenase" evidence="21">
    <location>
        <begin position="69"/>
        <end position="433"/>
    </location>
</feature>
<reference evidence="22 23" key="1">
    <citation type="journal article" date="2008" name="Nat. Biotechnol.">
        <title>Genome sequencing and analysis of the filamentous fungus Penicillium chrysogenum.</title>
        <authorList>
            <person name="van den Berg M.A."/>
            <person name="Albang R."/>
            <person name="Albermann K."/>
            <person name="Badger J.H."/>
            <person name="Daran J.-M."/>
            <person name="Driessen A.J.M."/>
            <person name="Garcia-Estrada C."/>
            <person name="Fedorova N.D."/>
            <person name="Harris D.M."/>
            <person name="Heijne W.H.M."/>
            <person name="Joardar V.S."/>
            <person name="Kiel J.A.K.W."/>
            <person name="Kovalchuk A."/>
            <person name="Martin J.F."/>
            <person name="Nierman W.C."/>
            <person name="Nijland J.G."/>
            <person name="Pronk J.T."/>
            <person name="Roubos J.A."/>
            <person name="van der Klei I.J."/>
            <person name="van Peij N.N.M.E."/>
            <person name="Veenhuis M."/>
            <person name="von Doehren H."/>
            <person name="Wagner C."/>
            <person name="Wortman J.R."/>
            <person name="Bovenberg R.A.L."/>
        </authorList>
    </citation>
    <scope>NUCLEOTIDE SEQUENCE [LARGE SCALE GENOMIC DNA]</scope>
    <source>
        <strain evidence="23">ATCC 28089 / DSM 1075 / NRRL 1951 / Wisconsin 54-1255</strain>
    </source>
</reference>
<dbReference type="SUPFAM" id="SSF51395">
    <property type="entry name" value="FMN-linked oxidoreductases"/>
    <property type="match status" value="1"/>
</dbReference>
<comment type="similarity">
    <text evidence="12">Belongs to the FMN-dependent alpha-hydroxy acid dehydrogenase family.</text>
</comment>
<sequence>MEGIDRHLLVVLSAPMGIIKLTHVASLQILIVQQTSERDPARMHPCFPGGSVFHFFPLCGCQREMDEQKSVEAFLNLDEIEDVATRIVNKKTWAYYYSASDDKISKYKNTEVFRSIQLRPKVFVDCTECDLNTKLLDDHVSIPIYVSPAAMARLGHPSGEAGIAEACRSFGALQIISNSASMPPEQIVAGAAPGQIFGWQLYVQNDRTKSERMLARINKLSAIKFITLTLDSPVTGKREDDERSGNVIGSEAPYQSDSNDTGPIIQTEDPVFKGMDPSLTWAETLKWLAKHTELPIVLKGIQTHEDAYIATQYTPQVKGIILSNHGGRSLDTARPAVHTMLEIRKYCPEVFDKIEVWVDGGIKRGTDVVKALCLGARGVGIGRAALWGLGAGGVDGVKRTLQILTEETKTCMRLLGAKNIDELGKQHINTRLVEKQIYDGPSGLEACQTTSRPKL</sequence>
<evidence type="ECO:0000259" key="21">
    <source>
        <dbReference type="PROSITE" id="PS51349"/>
    </source>
</evidence>
<evidence type="ECO:0000256" key="14">
    <source>
        <dbReference type="ARBA" id="ARBA00061137"/>
    </source>
</evidence>
<feature type="binding site" evidence="19">
    <location>
        <position position="328"/>
    </location>
    <ligand>
        <name>glyoxylate</name>
        <dbReference type="ChEBI" id="CHEBI:36655"/>
    </ligand>
</feature>
<organism evidence="22 23">
    <name type="scientific">Penicillium rubens (strain ATCC 28089 / DSM 1075 / NRRL 1951 / Wisconsin 54-1255)</name>
    <name type="common">Penicillium chrysogenum</name>
    <dbReference type="NCBI Taxonomy" id="500485"/>
    <lineage>
        <taxon>Eukaryota</taxon>
        <taxon>Fungi</taxon>
        <taxon>Dikarya</taxon>
        <taxon>Ascomycota</taxon>
        <taxon>Pezizomycotina</taxon>
        <taxon>Eurotiomycetes</taxon>
        <taxon>Eurotiomycetidae</taxon>
        <taxon>Eurotiales</taxon>
        <taxon>Aspergillaceae</taxon>
        <taxon>Penicillium</taxon>
        <taxon>Penicillium chrysogenum species complex</taxon>
    </lineage>
</organism>
<dbReference type="BioCyc" id="PCHR:PC21G17810-MONOMER"/>
<feature type="binding site" evidence="19">
    <location>
        <position position="238"/>
    </location>
    <ligand>
        <name>glyoxylate</name>
        <dbReference type="ChEBI" id="CHEBI:36655"/>
    </ligand>
</feature>
<feature type="binding site" evidence="19">
    <location>
        <begin position="382"/>
        <end position="383"/>
    </location>
    <ligand>
        <name>FMN</name>
        <dbReference type="ChEBI" id="CHEBI:58210"/>
    </ligand>
</feature>
<dbReference type="GO" id="GO:0004460">
    <property type="term" value="F:L-lactate dehydrogenase (cytochrome) activity"/>
    <property type="evidence" value="ECO:0007669"/>
    <property type="project" value="UniProtKB-EC"/>
</dbReference>
<feature type="binding site" evidence="19">
    <location>
        <position position="202"/>
    </location>
    <ligand>
        <name>glyoxylate</name>
        <dbReference type="ChEBI" id="CHEBI:36655"/>
    </ligand>
</feature>
<evidence type="ECO:0000256" key="10">
    <source>
        <dbReference type="ARBA" id="ARBA00023004"/>
    </source>
</evidence>
<evidence type="ECO:0000256" key="15">
    <source>
        <dbReference type="ARBA" id="ARBA00061589"/>
    </source>
</evidence>
<evidence type="ECO:0000256" key="7">
    <source>
        <dbReference type="ARBA" id="ARBA00022643"/>
    </source>
</evidence>
<dbReference type="PANTHER" id="PTHR10578:SF82">
    <property type="entry name" value="CYTOCHROME B2, PUTATIVE (AFU_ORTHOLOGUE AFUA_1G07200)-RELATED"/>
    <property type="match status" value="1"/>
</dbReference>
<dbReference type="FunFam" id="3.20.20.70:FF:000062">
    <property type="entry name" value="Cytochrome b2, mitochondrial, putative"/>
    <property type="match status" value="1"/>
</dbReference>
<feature type="binding site" evidence="19">
    <location>
        <position position="200"/>
    </location>
    <ligand>
        <name>FMN</name>
        <dbReference type="ChEBI" id="CHEBI:58210"/>
    </ligand>
</feature>
<evidence type="ECO:0000256" key="6">
    <source>
        <dbReference type="ARBA" id="ARBA00022630"/>
    </source>
</evidence>
<evidence type="ECO:0000256" key="5">
    <source>
        <dbReference type="ARBA" id="ARBA00022617"/>
    </source>
</evidence>
<feature type="region of interest" description="Disordered" evidence="20">
    <location>
        <begin position="234"/>
        <end position="263"/>
    </location>
</feature>
<evidence type="ECO:0000256" key="18">
    <source>
        <dbReference type="PIRSR" id="PIRSR000138-1"/>
    </source>
</evidence>
<dbReference type="eggNOG" id="KOG0538">
    <property type="taxonomic scope" value="Eukaryota"/>
</dbReference>
<keyword evidence="6 19" id="KW-0285">Flavoprotein</keyword>
<feature type="binding site" evidence="19">
    <location>
        <position position="299"/>
    </location>
    <ligand>
        <name>FMN</name>
        <dbReference type="ChEBI" id="CHEBI:58210"/>
    </ligand>
</feature>
<dbReference type="PANTHER" id="PTHR10578">
    <property type="entry name" value="S -2-HYDROXY-ACID OXIDASE-RELATED"/>
    <property type="match status" value="1"/>
</dbReference>
<evidence type="ECO:0000256" key="11">
    <source>
        <dbReference type="ARBA" id="ARBA00023128"/>
    </source>
</evidence>
<evidence type="ECO:0000256" key="4">
    <source>
        <dbReference type="ARBA" id="ARBA00011881"/>
    </source>
</evidence>
<proteinExistence type="inferred from homology"/>
<name>B6HMY8_PENRW</name>
<feature type="binding site" evidence="19">
    <location>
        <begin position="148"/>
        <end position="150"/>
    </location>
    <ligand>
        <name>FMN</name>
        <dbReference type="ChEBI" id="CHEBI:58210"/>
    </ligand>
</feature>
<dbReference type="PIRSF" id="PIRSF000138">
    <property type="entry name" value="Al-hdrx_acd_dh"/>
    <property type="match status" value="1"/>
</dbReference>
<evidence type="ECO:0000256" key="13">
    <source>
        <dbReference type="ARBA" id="ARBA00052399"/>
    </source>
</evidence>
<feature type="binding site" evidence="19">
    <location>
        <position position="95"/>
    </location>
    <ligand>
        <name>glyoxylate</name>
        <dbReference type="ChEBI" id="CHEBI:36655"/>
    </ligand>
</feature>
<feature type="active site" description="Proton acceptor" evidence="18">
    <location>
        <position position="325"/>
    </location>
</feature>
<feature type="binding site" evidence="19">
    <location>
        <position position="325"/>
    </location>
    <ligand>
        <name>glyoxylate</name>
        <dbReference type="ChEBI" id="CHEBI:36655"/>
    </ligand>
</feature>
<comment type="subunit">
    <text evidence="4">Homotetramer.</text>
</comment>
<evidence type="ECO:0000256" key="17">
    <source>
        <dbReference type="ARBA" id="ARBA00068515"/>
    </source>
</evidence>
<keyword evidence="10" id="KW-0408">Iron</keyword>
<dbReference type="HOGENOM" id="CLU_020639_1_0_1"/>
<dbReference type="Pfam" id="PF01070">
    <property type="entry name" value="FMN_dh"/>
    <property type="match status" value="1"/>
</dbReference>
<evidence type="ECO:0000313" key="22">
    <source>
        <dbReference type="EMBL" id="CAP96678.1"/>
    </source>
</evidence>
<keyword evidence="8" id="KW-0479">Metal-binding</keyword>
<keyword evidence="9" id="KW-0560">Oxidoreductase</keyword>
<keyword evidence="23" id="KW-1185">Reference proteome</keyword>
<feature type="binding site" evidence="19">
    <location>
        <position position="229"/>
    </location>
    <ligand>
        <name>FMN</name>
        <dbReference type="ChEBI" id="CHEBI:58210"/>
    </ligand>
</feature>
<evidence type="ECO:0000256" key="1">
    <source>
        <dbReference type="ARBA" id="ARBA00001917"/>
    </source>
</evidence>
<evidence type="ECO:0000256" key="16">
    <source>
        <dbReference type="ARBA" id="ARBA00066458"/>
    </source>
</evidence>
<keyword evidence="5" id="KW-0349">Heme</keyword>
<dbReference type="PROSITE" id="PS51349">
    <property type="entry name" value="FMN_HYDROXY_ACID_DH_2"/>
    <property type="match status" value="1"/>
</dbReference>
<evidence type="ECO:0000256" key="9">
    <source>
        <dbReference type="ARBA" id="ARBA00023002"/>
    </source>
</evidence>
<dbReference type="KEGG" id="pcs:N7525_008299"/>
<evidence type="ECO:0000256" key="20">
    <source>
        <dbReference type="SAM" id="MobiDB-lite"/>
    </source>
</evidence>
<evidence type="ECO:0000256" key="3">
    <source>
        <dbReference type="ARBA" id="ARBA00004569"/>
    </source>
</evidence>
<dbReference type="GO" id="GO:0010181">
    <property type="term" value="F:FMN binding"/>
    <property type="evidence" value="ECO:0007669"/>
    <property type="project" value="InterPro"/>
</dbReference>
<protein>
    <recommendedName>
        <fullName evidence="17">L-lactate dehydrogenase (cytochrome)</fullName>
        <ecNumber evidence="16">1.1.2.3</ecNumber>
    </recommendedName>
</protein>
<feature type="binding site" evidence="19">
    <location>
        <position position="177"/>
    </location>
    <ligand>
        <name>FMN</name>
        <dbReference type="ChEBI" id="CHEBI:58210"/>
    </ligand>
</feature>
<dbReference type="GeneID" id="8317022"/>
<dbReference type="Gene3D" id="3.20.20.70">
    <property type="entry name" value="Aldolase class I"/>
    <property type="match status" value="1"/>
</dbReference>
<accession>B6HMY8</accession>
<evidence type="ECO:0000256" key="19">
    <source>
        <dbReference type="PIRSR" id="PIRSR000138-2"/>
    </source>
</evidence>
<dbReference type="OMA" id="RTKSERM"/>
<dbReference type="InterPro" id="IPR013785">
    <property type="entry name" value="Aldolase_TIM"/>
</dbReference>
<comment type="subcellular location">
    <subcellularLocation>
        <location evidence="3">Mitochondrion intermembrane space</location>
    </subcellularLocation>
</comment>
<evidence type="ECO:0000313" key="23">
    <source>
        <dbReference type="Proteomes" id="UP000000724"/>
    </source>
</evidence>
<keyword evidence="11" id="KW-0496">Mitochondrion</keyword>
<dbReference type="VEuPathDB" id="FungiDB:PCH_Pc21g17810"/>
<dbReference type="AlphaFoldDB" id="B6HMY8"/>
<comment type="similarity">
    <text evidence="14">In the C-terminal section; belongs to the FMN-dependent alpha-hydroxy acid dehydrogenase family.</text>
</comment>
<comment type="cofactor">
    <cofactor evidence="2">
        <name>heme b</name>
        <dbReference type="ChEBI" id="CHEBI:60344"/>
    </cofactor>
</comment>
<dbReference type="InterPro" id="IPR012133">
    <property type="entry name" value="Alpha-hydoxy_acid_DH_FMN"/>
</dbReference>
<comment type="catalytic activity">
    <reaction evidence="13">
        <text>(S)-lactate + 2 Fe(III)-[cytochrome c] = 2 Fe(II)-[cytochrome c] + pyruvate + 2 H(+)</text>
        <dbReference type="Rhea" id="RHEA:19909"/>
        <dbReference type="Rhea" id="RHEA-COMP:10350"/>
        <dbReference type="Rhea" id="RHEA-COMP:14399"/>
        <dbReference type="ChEBI" id="CHEBI:15361"/>
        <dbReference type="ChEBI" id="CHEBI:15378"/>
        <dbReference type="ChEBI" id="CHEBI:16651"/>
        <dbReference type="ChEBI" id="CHEBI:29033"/>
        <dbReference type="ChEBI" id="CHEBI:29034"/>
        <dbReference type="EC" id="1.1.2.3"/>
    </reaction>
    <physiologicalReaction direction="left-to-right" evidence="13">
        <dbReference type="Rhea" id="RHEA:19910"/>
    </physiologicalReaction>
</comment>
<dbReference type="InterPro" id="IPR037396">
    <property type="entry name" value="FMN_HAD"/>
</dbReference>
<feature type="binding site" evidence="19">
    <location>
        <position position="323"/>
    </location>
    <ligand>
        <name>FMN</name>
        <dbReference type="ChEBI" id="CHEBI:58210"/>
    </ligand>
</feature>